<gene>
    <name evidence="2" type="ORF">UFOPK1493_02588</name>
</gene>
<name>A0A6J6EM44_9ZZZZ</name>
<accession>A0A6J6EM44</accession>
<dbReference type="SUPFAM" id="SSF51735">
    <property type="entry name" value="NAD(P)-binding Rossmann-fold domains"/>
    <property type="match status" value="1"/>
</dbReference>
<dbReference type="EMBL" id="CAEZSR010000111">
    <property type="protein sequence ID" value="CAB4574008.1"/>
    <property type="molecule type" value="Genomic_DNA"/>
</dbReference>
<dbReference type="Pfam" id="PF04321">
    <property type="entry name" value="RmlD_sub_bind"/>
    <property type="match status" value="1"/>
</dbReference>
<sequence length="276" mass="29361">MMSSMRWRRSGRLLLVTGGSGFVGRHLVERAARDDWQVIAPPSGAMDVTRADLVAREIGTWRPHAVVHLAYRKDDRRNIVDGSRNVARAAGDVGARLVHVSTDVVFGGRPTPYTEADPVSPITDYGEWKAEAEVEVARTHPGAAIVRTSLVYGSEQYGHVERDVEQVLAGRSTTAYFTDEVRCPVAADDLAAALSALAARAEVTGPLHVAGPEAVDRATLARLVARRLGAGAAAERLPTTTLAATGLRRPGVVMLDCSRAAALGITCRPVSQVLAG</sequence>
<organism evidence="2">
    <name type="scientific">freshwater metagenome</name>
    <dbReference type="NCBI Taxonomy" id="449393"/>
    <lineage>
        <taxon>unclassified sequences</taxon>
        <taxon>metagenomes</taxon>
        <taxon>ecological metagenomes</taxon>
    </lineage>
</organism>
<dbReference type="InterPro" id="IPR036291">
    <property type="entry name" value="NAD(P)-bd_dom_sf"/>
</dbReference>
<dbReference type="PANTHER" id="PTHR10491:SF4">
    <property type="entry name" value="METHIONINE ADENOSYLTRANSFERASE 2 SUBUNIT BETA"/>
    <property type="match status" value="1"/>
</dbReference>
<dbReference type="Gene3D" id="3.40.50.720">
    <property type="entry name" value="NAD(P)-binding Rossmann-like Domain"/>
    <property type="match status" value="1"/>
</dbReference>
<dbReference type="InterPro" id="IPR029903">
    <property type="entry name" value="RmlD-like-bd"/>
</dbReference>
<dbReference type="InterPro" id="IPR005913">
    <property type="entry name" value="dTDP_dehydrorham_reduct"/>
</dbReference>
<reference evidence="2" key="1">
    <citation type="submission" date="2020-05" db="EMBL/GenBank/DDBJ databases">
        <authorList>
            <person name="Chiriac C."/>
            <person name="Salcher M."/>
            <person name="Ghai R."/>
            <person name="Kavagutti S V."/>
        </authorList>
    </citation>
    <scope>NUCLEOTIDE SEQUENCE</scope>
</reference>
<protein>
    <submittedName>
        <fullName evidence="2">Unannotated protein</fullName>
    </submittedName>
</protein>
<evidence type="ECO:0000313" key="2">
    <source>
        <dbReference type="EMBL" id="CAB4574008.1"/>
    </source>
</evidence>
<dbReference type="PANTHER" id="PTHR10491">
    <property type="entry name" value="DTDP-4-DEHYDRORHAMNOSE REDUCTASE"/>
    <property type="match status" value="1"/>
</dbReference>
<feature type="domain" description="RmlD-like substrate binding" evidence="1">
    <location>
        <begin position="14"/>
        <end position="266"/>
    </location>
</feature>
<dbReference type="AlphaFoldDB" id="A0A6J6EM44"/>
<evidence type="ECO:0000259" key="1">
    <source>
        <dbReference type="Pfam" id="PF04321"/>
    </source>
</evidence>
<proteinExistence type="predicted"/>